<dbReference type="GO" id="GO:0007166">
    <property type="term" value="P:cell surface receptor signaling pathway"/>
    <property type="evidence" value="ECO:0007669"/>
    <property type="project" value="InterPro"/>
</dbReference>
<dbReference type="InterPro" id="IPR054000">
    <property type="entry name" value="MLKL_N"/>
</dbReference>
<name>A0A165Y2M2_9AGAM</name>
<reference evidence="2 3" key="1">
    <citation type="journal article" date="2016" name="Mol. Biol. Evol.">
        <title>Comparative Genomics of Early-Diverging Mushroom-Forming Fungi Provides Insights into the Origins of Lignocellulose Decay Capabilities.</title>
        <authorList>
            <person name="Nagy L.G."/>
            <person name="Riley R."/>
            <person name="Tritt A."/>
            <person name="Adam C."/>
            <person name="Daum C."/>
            <person name="Floudas D."/>
            <person name="Sun H."/>
            <person name="Yadav J.S."/>
            <person name="Pangilinan J."/>
            <person name="Larsson K.H."/>
            <person name="Matsuura K."/>
            <person name="Barry K."/>
            <person name="Labutti K."/>
            <person name="Kuo R."/>
            <person name="Ohm R.A."/>
            <person name="Bhattacharya S.S."/>
            <person name="Shirouzu T."/>
            <person name="Yoshinaga Y."/>
            <person name="Martin F.M."/>
            <person name="Grigoriev I.V."/>
            <person name="Hibbett D.S."/>
        </authorList>
    </citation>
    <scope>NUCLEOTIDE SEQUENCE [LARGE SCALE GENOMIC DNA]</scope>
    <source>
        <strain evidence="2 3">HHB10207 ss-3</strain>
    </source>
</reference>
<dbReference type="InterPro" id="IPR059179">
    <property type="entry name" value="MLKL-like_MCAfunc"/>
</dbReference>
<dbReference type="InterPro" id="IPR036537">
    <property type="entry name" value="Adaptor_Cbl_N_dom_sf"/>
</dbReference>
<dbReference type="CDD" id="cd21037">
    <property type="entry name" value="MLKL_NTD"/>
    <property type="match status" value="1"/>
</dbReference>
<feature type="domain" description="Mixed lineage kinase" evidence="1">
    <location>
        <begin position="33"/>
        <end position="143"/>
    </location>
</feature>
<accession>A0A165Y2M2</accession>
<sequence length="254" mass="28597">MPLSVDTTSNLLKGLKILQSLGEAIPHGGGIIKAIAGIGITVLETAERVRVNREECQDIAERVARQILLLNSQLNIAADGSLSDDLRERLQAYLEILEEVVESVERLLLAQTMSRRMCKIGSIQDQTKECLQKLDDAYRTFMIRTSVALDAKLTTIESGMRSLSLGLVPAVPRGLDEVDEIPRISMRQIEFGKQISCLEKRTHILRIEHGELVDLMGTRKAVILRRFEVKSEMADEDQGFEDFKREVDLRRDLL</sequence>
<protein>
    <recommendedName>
        <fullName evidence="1">Mixed lineage kinase domain-containing protein</fullName>
    </recommendedName>
</protein>
<evidence type="ECO:0000313" key="2">
    <source>
        <dbReference type="EMBL" id="KZT32813.1"/>
    </source>
</evidence>
<dbReference type="Pfam" id="PF22215">
    <property type="entry name" value="MLKL_N"/>
    <property type="match status" value="1"/>
</dbReference>
<dbReference type="EMBL" id="KV428292">
    <property type="protein sequence ID" value="KZT32813.1"/>
    <property type="molecule type" value="Genomic_DNA"/>
</dbReference>
<proteinExistence type="predicted"/>
<dbReference type="Proteomes" id="UP000076798">
    <property type="component" value="Unassembled WGS sequence"/>
</dbReference>
<evidence type="ECO:0000259" key="1">
    <source>
        <dbReference type="Pfam" id="PF22215"/>
    </source>
</evidence>
<dbReference type="Gene3D" id="1.20.930.20">
    <property type="entry name" value="Adaptor protein Cbl, N-terminal domain"/>
    <property type="match status" value="1"/>
</dbReference>
<keyword evidence="3" id="KW-1185">Reference proteome</keyword>
<dbReference type="AlphaFoldDB" id="A0A165Y2M2"/>
<organism evidence="2 3">
    <name type="scientific">Sistotremastrum suecicum HHB10207 ss-3</name>
    <dbReference type="NCBI Taxonomy" id="1314776"/>
    <lineage>
        <taxon>Eukaryota</taxon>
        <taxon>Fungi</taxon>
        <taxon>Dikarya</taxon>
        <taxon>Basidiomycota</taxon>
        <taxon>Agaricomycotina</taxon>
        <taxon>Agaricomycetes</taxon>
        <taxon>Sistotremastrales</taxon>
        <taxon>Sistotremastraceae</taxon>
        <taxon>Sistotremastrum</taxon>
    </lineage>
</organism>
<gene>
    <name evidence="2" type="ORF">SISSUDRAFT_475630</name>
</gene>
<evidence type="ECO:0000313" key="3">
    <source>
        <dbReference type="Proteomes" id="UP000076798"/>
    </source>
</evidence>